<dbReference type="SMART" id="SM00850">
    <property type="entry name" value="LytTR"/>
    <property type="match status" value="1"/>
</dbReference>
<feature type="modified residue" description="4-aspartylphosphate" evidence="1">
    <location>
        <position position="57"/>
    </location>
</feature>
<feature type="domain" description="Response regulatory" evidence="2">
    <location>
        <begin position="7"/>
        <end position="122"/>
    </location>
</feature>
<dbReference type="InterPro" id="IPR046947">
    <property type="entry name" value="LytR-like"/>
</dbReference>
<dbReference type="Pfam" id="PF04397">
    <property type="entry name" value="LytTR"/>
    <property type="match status" value="1"/>
</dbReference>
<dbReference type="CDD" id="cd17534">
    <property type="entry name" value="REC_DC-like"/>
    <property type="match status" value="1"/>
</dbReference>
<dbReference type="PANTHER" id="PTHR37299:SF1">
    <property type="entry name" value="STAGE 0 SPORULATION PROTEIN A HOMOLOG"/>
    <property type="match status" value="1"/>
</dbReference>
<evidence type="ECO:0000259" key="3">
    <source>
        <dbReference type="PROSITE" id="PS50930"/>
    </source>
</evidence>
<keyword evidence="4" id="KW-0238">DNA-binding</keyword>
<evidence type="ECO:0000256" key="1">
    <source>
        <dbReference type="PROSITE-ProRule" id="PRU00169"/>
    </source>
</evidence>
<dbReference type="PROSITE" id="PS50110">
    <property type="entry name" value="RESPONSE_REGULATORY"/>
    <property type="match status" value="1"/>
</dbReference>
<sequence>MGMAKIKVGIVEDEMIIAQGIAHALHELGYDTTEPAISYTEALGMIVSERPDVILLDIQLKGHKDGIELAKKIKEEYHIPFIFLTANADAATVSRAKELNPPAYLVKPFNKSELFAAIEICQHNFSVADNKTDTSEKDNYHIKDCLFIKHGANFHKIKTEDILYIESDNIYINVHTRGIKYLVRQSIQNYLDLIGARHFMRVHKSFAINTSHIDQINTESVFINGKEIPIGKTYREDLLSFLRLG</sequence>
<dbReference type="SMART" id="SM00448">
    <property type="entry name" value="REC"/>
    <property type="match status" value="1"/>
</dbReference>
<protein>
    <submittedName>
        <fullName evidence="4">DNA-binding response regulator</fullName>
    </submittedName>
</protein>
<dbReference type="InterPro" id="IPR011006">
    <property type="entry name" value="CheY-like_superfamily"/>
</dbReference>
<dbReference type="Gene3D" id="2.40.50.1020">
    <property type="entry name" value="LytTr DNA-binding domain"/>
    <property type="match status" value="1"/>
</dbReference>
<evidence type="ECO:0000313" key="5">
    <source>
        <dbReference type="Proteomes" id="UP000239872"/>
    </source>
</evidence>
<keyword evidence="1" id="KW-0597">Phosphoprotein</keyword>
<name>A0A2S7T1Y6_9BACT</name>
<dbReference type="GO" id="GO:0003677">
    <property type="term" value="F:DNA binding"/>
    <property type="evidence" value="ECO:0007669"/>
    <property type="project" value="UniProtKB-KW"/>
</dbReference>
<reference evidence="4 5" key="1">
    <citation type="submission" date="2018-01" db="EMBL/GenBank/DDBJ databases">
        <title>A novel member of the phylum Bacteroidetes isolated from glacier ice.</title>
        <authorList>
            <person name="Liu Q."/>
            <person name="Xin Y.-H."/>
        </authorList>
    </citation>
    <scope>NUCLEOTIDE SEQUENCE [LARGE SCALE GENOMIC DNA]</scope>
    <source>
        <strain evidence="4 5">RB1R16</strain>
    </source>
</reference>
<dbReference type="PROSITE" id="PS50930">
    <property type="entry name" value="HTH_LYTTR"/>
    <property type="match status" value="1"/>
</dbReference>
<dbReference type="Pfam" id="PF00072">
    <property type="entry name" value="Response_reg"/>
    <property type="match status" value="1"/>
</dbReference>
<keyword evidence="5" id="KW-1185">Reference proteome</keyword>
<dbReference type="Gene3D" id="3.40.50.2300">
    <property type="match status" value="1"/>
</dbReference>
<feature type="domain" description="HTH LytTR-type" evidence="3">
    <location>
        <begin position="146"/>
        <end position="244"/>
    </location>
</feature>
<dbReference type="GO" id="GO:0000156">
    <property type="term" value="F:phosphorelay response regulator activity"/>
    <property type="evidence" value="ECO:0007669"/>
    <property type="project" value="InterPro"/>
</dbReference>
<dbReference type="SUPFAM" id="SSF52172">
    <property type="entry name" value="CheY-like"/>
    <property type="match status" value="1"/>
</dbReference>
<dbReference type="Proteomes" id="UP000239872">
    <property type="component" value="Unassembled WGS sequence"/>
</dbReference>
<dbReference type="InterPro" id="IPR001789">
    <property type="entry name" value="Sig_transdc_resp-reg_receiver"/>
</dbReference>
<accession>A0A2S7T1Y6</accession>
<gene>
    <name evidence="4" type="ORF">CJD36_004175</name>
</gene>
<organism evidence="4 5">
    <name type="scientific">Flavipsychrobacter stenotrophus</name>
    <dbReference type="NCBI Taxonomy" id="2077091"/>
    <lineage>
        <taxon>Bacteria</taxon>
        <taxon>Pseudomonadati</taxon>
        <taxon>Bacteroidota</taxon>
        <taxon>Chitinophagia</taxon>
        <taxon>Chitinophagales</taxon>
        <taxon>Chitinophagaceae</taxon>
        <taxon>Flavipsychrobacter</taxon>
    </lineage>
</organism>
<proteinExistence type="predicted"/>
<dbReference type="EMBL" id="PPSL01000001">
    <property type="protein sequence ID" value="PQJ12948.1"/>
    <property type="molecule type" value="Genomic_DNA"/>
</dbReference>
<evidence type="ECO:0000313" key="4">
    <source>
        <dbReference type="EMBL" id="PQJ12948.1"/>
    </source>
</evidence>
<comment type="caution">
    <text evidence="4">The sequence shown here is derived from an EMBL/GenBank/DDBJ whole genome shotgun (WGS) entry which is preliminary data.</text>
</comment>
<evidence type="ECO:0000259" key="2">
    <source>
        <dbReference type="PROSITE" id="PS50110"/>
    </source>
</evidence>
<dbReference type="PANTHER" id="PTHR37299">
    <property type="entry name" value="TRANSCRIPTIONAL REGULATOR-RELATED"/>
    <property type="match status" value="1"/>
</dbReference>
<dbReference type="AlphaFoldDB" id="A0A2S7T1Y6"/>
<dbReference type="InterPro" id="IPR007492">
    <property type="entry name" value="LytTR_DNA-bd_dom"/>
</dbReference>